<dbReference type="InterPro" id="IPR036388">
    <property type="entry name" value="WH-like_DNA-bd_sf"/>
</dbReference>
<keyword evidence="7" id="KW-1185">Reference proteome</keyword>
<dbReference type="Proteomes" id="UP000430202">
    <property type="component" value="Unassembled WGS sequence"/>
</dbReference>
<accession>A0A653WAE3</accession>
<dbReference type="InterPro" id="IPR013249">
    <property type="entry name" value="RNA_pol_sigma70_r4_t2"/>
</dbReference>
<feature type="domain" description="HTH luxR-type" evidence="5">
    <location>
        <begin position="130"/>
        <end position="184"/>
    </location>
</feature>
<dbReference type="PANTHER" id="PTHR43133:SF46">
    <property type="entry name" value="RNA POLYMERASE SIGMA-70 FACTOR ECF SUBFAMILY"/>
    <property type="match status" value="1"/>
</dbReference>
<dbReference type="NCBIfam" id="TIGR02937">
    <property type="entry name" value="sigma70-ECF"/>
    <property type="match status" value="1"/>
</dbReference>
<dbReference type="SMART" id="SM00421">
    <property type="entry name" value="HTH_LUXR"/>
    <property type="match status" value="1"/>
</dbReference>
<dbReference type="RefSeq" id="WP_159303839.1">
    <property type="nucleotide sequence ID" value="NZ_LR733271.1"/>
</dbReference>
<sequence>MDNNNYRNEHLLLKGLKKGSEAAYDYFFKKYYNELCNYLFAICGNTELAEEIAQQSFINFWDKRKKIEIKKNRLKPYFFRMAYNLFIDSKRNENKKNQFLENLKREAYSEVVELDNVQFEHRLKLVQNEIENLPDQCRKVFLLGKKHGMKYKEISEQLHISVKTVEVHMSKALKRLRTQLTIFL</sequence>
<evidence type="ECO:0000313" key="7">
    <source>
        <dbReference type="Proteomes" id="UP000430202"/>
    </source>
</evidence>
<dbReference type="GO" id="GO:0016987">
    <property type="term" value="F:sigma factor activity"/>
    <property type="evidence" value="ECO:0007669"/>
    <property type="project" value="UniProtKB-KW"/>
</dbReference>
<dbReference type="SUPFAM" id="SSF88659">
    <property type="entry name" value="Sigma3 and sigma4 domains of RNA polymerase sigma factors"/>
    <property type="match status" value="1"/>
</dbReference>
<dbReference type="InterPro" id="IPR013324">
    <property type="entry name" value="RNA_pol_sigma_r3/r4-like"/>
</dbReference>
<proteinExistence type="inferred from homology"/>
<name>A0A653WAE3_9FLAO</name>
<evidence type="ECO:0000256" key="4">
    <source>
        <dbReference type="ARBA" id="ARBA00023163"/>
    </source>
</evidence>
<evidence type="ECO:0000313" key="6">
    <source>
        <dbReference type="EMBL" id="VXC14933.1"/>
    </source>
</evidence>
<dbReference type="InterPro" id="IPR007627">
    <property type="entry name" value="RNA_pol_sigma70_r2"/>
</dbReference>
<dbReference type="GO" id="GO:0003677">
    <property type="term" value="F:DNA binding"/>
    <property type="evidence" value="ECO:0007669"/>
    <property type="project" value="InterPro"/>
</dbReference>
<dbReference type="InterPro" id="IPR014284">
    <property type="entry name" value="RNA_pol_sigma-70_dom"/>
</dbReference>
<organism evidence="6 7">
    <name type="scientific">Maribacter litoralis</name>
    <dbReference type="NCBI Taxonomy" id="2059726"/>
    <lineage>
        <taxon>Bacteria</taxon>
        <taxon>Pseudomonadati</taxon>
        <taxon>Bacteroidota</taxon>
        <taxon>Flavobacteriia</taxon>
        <taxon>Flavobacteriales</taxon>
        <taxon>Flavobacteriaceae</taxon>
        <taxon>Maribacter</taxon>
    </lineage>
</organism>
<evidence type="ECO:0000259" key="5">
    <source>
        <dbReference type="SMART" id="SM00421"/>
    </source>
</evidence>
<reference evidence="6 7" key="1">
    <citation type="submission" date="2019-10" db="EMBL/GenBank/DDBJ databases">
        <authorList>
            <person name="Karimi E."/>
        </authorList>
    </citation>
    <scope>NUCLEOTIDE SEQUENCE [LARGE SCALE GENOMIC DNA]</scope>
    <source>
        <strain evidence="6">Maribacter sp. 151</strain>
    </source>
</reference>
<dbReference type="GO" id="GO:0006352">
    <property type="term" value="P:DNA-templated transcription initiation"/>
    <property type="evidence" value="ECO:0007669"/>
    <property type="project" value="InterPro"/>
</dbReference>
<dbReference type="InterPro" id="IPR013325">
    <property type="entry name" value="RNA_pol_sigma_r2"/>
</dbReference>
<dbReference type="PRINTS" id="PR00038">
    <property type="entry name" value="HTHLUXR"/>
</dbReference>
<keyword evidence="2" id="KW-0805">Transcription regulation</keyword>
<evidence type="ECO:0000256" key="1">
    <source>
        <dbReference type="ARBA" id="ARBA00010641"/>
    </source>
</evidence>
<dbReference type="EMBL" id="CABWLR010000006">
    <property type="protein sequence ID" value="VXC14933.1"/>
    <property type="molecule type" value="Genomic_DNA"/>
</dbReference>
<gene>
    <name evidence="6" type="ORF">MARI151_60174</name>
</gene>
<protein>
    <submittedName>
        <fullName evidence="6">RNA polymerase sigma-70 factor, ECF subfamily</fullName>
    </submittedName>
</protein>
<evidence type="ECO:0000256" key="2">
    <source>
        <dbReference type="ARBA" id="ARBA00023015"/>
    </source>
</evidence>
<evidence type="ECO:0000256" key="3">
    <source>
        <dbReference type="ARBA" id="ARBA00023082"/>
    </source>
</evidence>
<dbReference type="Pfam" id="PF08281">
    <property type="entry name" value="Sigma70_r4_2"/>
    <property type="match status" value="1"/>
</dbReference>
<dbReference type="InterPro" id="IPR014327">
    <property type="entry name" value="RNA_pol_sigma70_bacteroid"/>
</dbReference>
<keyword evidence="3" id="KW-0731">Sigma factor</keyword>
<dbReference type="Gene3D" id="1.10.1740.10">
    <property type="match status" value="1"/>
</dbReference>
<dbReference type="NCBIfam" id="TIGR02985">
    <property type="entry name" value="Sig70_bacteroi1"/>
    <property type="match status" value="1"/>
</dbReference>
<dbReference type="Gene3D" id="1.10.10.10">
    <property type="entry name" value="Winged helix-like DNA-binding domain superfamily/Winged helix DNA-binding domain"/>
    <property type="match status" value="1"/>
</dbReference>
<dbReference type="SUPFAM" id="SSF88946">
    <property type="entry name" value="Sigma2 domain of RNA polymerase sigma factors"/>
    <property type="match status" value="1"/>
</dbReference>
<comment type="similarity">
    <text evidence="1">Belongs to the sigma-70 factor family. ECF subfamily.</text>
</comment>
<keyword evidence="4" id="KW-0804">Transcription</keyword>
<dbReference type="CDD" id="cd06171">
    <property type="entry name" value="Sigma70_r4"/>
    <property type="match status" value="1"/>
</dbReference>
<dbReference type="InterPro" id="IPR000792">
    <property type="entry name" value="Tscrpt_reg_LuxR_C"/>
</dbReference>
<dbReference type="AlphaFoldDB" id="A0A653WAE3"/>
<dbReference type="Pfam" id="PF04542">
    <property type="entry name" value="Sigma70_r2"/>
    <property type="match status" value="1"/>
</dbReference>
<dbReference type="PANTHER" id="PTHR43133">
    <property type="entry name" value="RNA POLYMERASE ECF-TYPE SIGMA FACTO"/>
    <property type="match status" value="1"/>
</dbReference>
<dbReference type="InterPro" id="IPR039425">
    <property type="entry name" value="RNA_pol_sigma-70-like"/>
</dbReference>